<dbReference type="InterPro" id="IPR001128">
    <property type="entry name" value="Cyt_P450"/>
</dbReference>
<evidence type="ECO:0008006" key="12">
    <source>
        <dbReference type="Google" id="ProtNLM"/>
    </source>
</evidence>
<reference evidence="10 11" key="1">
    <citation type="submission" date="2024-05" db="EMBL/GenBank/DDBJ databases">
        <authorList>
            <person name="Wallberg A."/>
        </authorList>
    </citation>
    <scope>NUCLEOTIDE SEQUENCE [LARGE SCALE GENOMIC DNA]</scope>
</reference>
<evidence type="ECO:0000256" key="2">
    <source>
        <dbReference type="ARBA" id="ARBA00010617"/>
    </source>
</evidence>
<dbReference type="SUPFAM" id="SSF48264">
    <property type="entry name" value="Cytochrome P450"/>
    <property type="match status" value="1"/>
</dbReference>
<evidence type="ECO:0000256" key="4">
    <source>
        <dbReference type="ARBA" id="ARBA00023002"/>
    </source>
</evidence>
<feature type="chain" id="PRO_5043674110" description="Cytochrome P450" evidence="9">
    <location>
        <begin position="22"/>
        <end position="504"/>
    </location>
</feature>
<dbReference type="GO" id="GO:0006805">
    <property type="term" value="P:xenobiotic metabolic process"/>
    <property type="evidence" value="ECO:0007669"/>
    <property type="project" value="TreeGrafter"/>
</dbReference>
<evidence type="ECO:0000313" key="10">
    <source>
        <dbReference type="EMBL" id="CAL4077522.1"/>
    </source>
</evidence>
<dbReference type="PANTHER" id="PTHR24300:SF397">
    <property type="entry name" value="CYTOCHROME P450 2U1"/>
    <property type="match status" value="1"/>
</dbReference>
<dbReference type="GO" id="GO:0005737">
    <property type="term" value="C:cytoplasm"/>
    <property type="evidence" value="ECO:0007669"/>
    <property type="project" value="TreeGrafter"/>
</dbReference>
<keyword evidence="3 7" id="KW-0479">Metal-binding</keyword>
<dbReference type="InterPro" id="IPR050182">
    <property type="entry name" value="Cytochrome_P450_fam2"/>
</dbReference>
<organism evidence="10 11">
    <name type="scientific">Meganyctiphanes norvegica</name>
    <name type="common">Northern krill</name>
    <name type="synonym">Thysanopoda norvegica</name>
    <dbReference type="NCBI Taxonomy" id="48144"/>
    <lineage>
        <taxon>Eukaryota</taxon>
        <taxon>Metazoa</taxon>
        <taxon>Ecdysozoa</taxon>
        <taxon>Arthropoda</taxon>
        <taxon>Crustacea</taxon>
        <taxon>Multicrustacea</taxon>
        <taxon>Malacostraca</taxon>
        <taxon>Eumalacostraca</taxon>
        <taxon>Eucarida</taxon>
        <taxon>Euphausiacea</taxon>
        <taxon>Euphausiidae</taxon>
        <taxon>Meganyctiphanes</taxon>
    </lineage>
</organism>
<dbReference type="GO" id="GO:0008395">
    <property type="term" value="F:steroid hydroxylase activity"/>
    <property type="evidence" value="ECO:0007669"/>
    <property type="project" value="TreeGrafter"/>
</dbReference>
<dbReference type="PRINTS" id="PR00385">
    <property type="entry name" value="P450"/>
</dbReference>
<dbReference type="GO" id="GO:0016712">
    <property type="term" value="F:oxidoreductase activity, acting on paired donors, with incorporation or reduction of molecular oxygen, reduced flavin or flavoprotein as one donor, and incorporation of one atom of oxygen"/>
    <property type="evidence" value="ECO:0007669"/>
    <property type="project" value="TreeGrafter"/>
</dbReference>
<dbReference type="PROSITE" id="PS00086">
    <property type="entry name" value="CYTOCHROME_P450"/>
    <property type="match status" value="1"/>
</dbReference>
<evidence type="ECO:0000256" key="8">
    <source>
        <dbReference type="RuleBase" id="RU000461"/>
    </source>
</evidence>
<name>A0AAV2QA27_MEGNR</name>
<keyword evidence="7 8" id="KW-0349">Heme</keyword>
<comment type="caution">
    <text evidence="10">The sequence shown here is derived from an EMBL/GenBank/DDBJ whole genome shotgun (WGS) entry which is preliminary data.</text>
</comment>
<feature type="signal peptide" evidence="9">
    <location>
        <begin position="1"/>
        <end position="21"/>
    </location>
</feature>
<dbReference type="AlphaFoldDB" id="A0AAV2QA27"/>
<accession>A0AAV2QA27</accession>
<evidence type="ECO:0000256" key="5">
    <source>
        <dbReference type="ARBA" id="ARBA00023004"/>
    </source>
</evidence>
<dbReference type="Pfam" id="PF00067">
    <property type="entry name" value="p450"/>
    <property type="match status" value="1"/>
</dbReference>
<comment type="similarity">
    <text evidence="2 8">Belongs to the cytochrome P450 family.</text>
</comment>
<evidence type="ECO:0000256" key="3">
    <source>
        <dbReference type="ARBA" id="ARBA00022723"/>
    </source>
</evidence>
<keyword evidence="6 8" id="KW-0503">Monooxygenase</keyword>
<dbReference type="GO" id="GO:0006082">
    <property type="term" value="P:organic acid metabolic process"/>
    <property type="evidence" value="ECO:0007669"/>
    <property type="project" value="TreeGrafter"/>
</dbReference>
<dbReference type="GO" id="GO:0005506">
    <property type="term" value="F:iron ion binding"/>
    <property type="evidence" value="ECO:0007669"/>
    <property type="project" value="InterPro"/>
</dbReference>
<protein>
    <recommendedName>
        <fullName evidence="12">Cytochrome P450</fullName>
    </recommendedName>
</protein>
<keyword evidence="4 8" id="KW-0560">Oxidoreductase</keyword>
<evidence type="ECO:0000256" key="7">
    <source>
        <dbReference type="PIRSR" id="PIRSR602401-1"/>
    </source>
</evidence>
<dbReference type="PRINTS" id="PR00463">
    <property type="entry name" value="EP450I"/>
</dbReference>
<evidence type="ECO:0000256" key="9">
    <source>
        <dbReference type="SAM" id="SignalP"/>
    </source>
</evidence>
<dbReference type="FunFam" id="1.10.630.10:FF:000036">
    <property type="entry name" value="CYtochrome P450 family"/>
    <property type="match status" value="1"/>
</dbReference>
<keyword evidence="5 7" id="KW-0408">Iron</keyword>
<dbReference type="PANTHER" id="PTHR24300">
    <property type="entry name" value="CYTOCHROME P450 508A4-RELATED"/>
    <property type="match status" value="1"/>
</dbReference>
<dbReference type="GO" id="GO:0020037">
    <property type="term" value="F:heme binding"/>
    <property type="evidence" value="ECO:0007669"/>
    <property type="project" value="InterPro"/>
</dbReference>
<dbReference type="InterPro" id="IPR017972">
    <property type="entry name" value="Cyt_P450_CS"/>
</dbReference>
<dbReference type="InterPro" id="IPR036396">
    <property type="entry name" value="Cyt_P450_sf"/>
</dbReference>
<dbReference type="EMBL" id="CAXKWB010005252">
    <property type="protein sequence ID" value="CAL4077522.1"/>
    <property type="molecule type" value="Genomic_DNA"/>
</dbReference>
<gene>
    <name evidence="10" type="ORF">MNOR_LOCUS10430</name>
</gene>
<evidence type="ECO:0000256" key="6">
    <source>
        <dbReference type="ARBA" id="ARBA00023033"/>
    </source>
</evidence>
<dbReference type="InterPro" id="IPR002401">
    <property type="entry name" value="Cyt_P450_E_grp-I"/>
</dbReference>
<dbReference type="Proteomes" id="UP001497623">
    <property type="component" value="Unassembled WGS sequence"/>
</dbReference>
<keyword evidence="11" id="KW-1185">Reference proteome</keyword>
<sequence>MLVEAILLLFVAALLIYLVTKENLPDNVPKGPLSFPGLGSLGSLGSLDYALYLSDMRRLRDKYGDIFLMKMGSKYMVYLCNYQLVKEAFSSPHVVDRAQFKMLWFLTDGVPAGVLFTDGEQWSTLRKFLLRQMRTLGMGKSYMEDVIMKEARKLAKDFEKRVDKPARIPKSVEVSVLNIVWRLVANKDYEYDDKKVIDLMDLMHQWFAYTGPMVLPDFFPILNYLPKFLRNYLLKEHILDELKKKCIEFTKETIEEHRANLDCDNPLDVIDQYLIEIDEQQKNPNGPQFKSDLDLTATIFDLFRAGFDTTSSTLRWLILYVASHPEVQRKLHEEIDSVLRSDEEISLNHKDSLPYLEATIYETHRYCSFAMAGLFHQTSKDIQLGGHTIPKGTHVYACQALCHEDPNYWKEPEKFQPERFIDENGKFKPQKESFMPFGIGRRQCIGEALARMELYFFFAIILQKFHFAPPEGVTLDLEPKQEPLVHYCKDQDLIITLRNTRPEE</sequence>
<dbReference type="Gene3D" id="1.10.630.10">
    <property type="entry name" value="Cytochrome P450"/>
    <property type="match status" value="1"/>
</dbReference>
<keyword evidence="9" id="KW-0732">Signal</keyword>
<feature type="binding site" description="axial binding residue" evidence="7">
    <location>
        <position position="444"/>
    </location>
    <ligand>
        <name>heme</name>
        <dbReference type="ChEBI" id="CHEBI:30413"/>
    </ligand>
    <ligandPart>
        <name>Fe</name>
        <dbReference type="ChEBI" id="CHEBI:18248"/>
    </ligandPart>
</feature>
<evidence type="ECO:0000256" key="1">
    <source>
        <dbReference type="ARBA" id="ARBA00001971"/>
    </source>
</evidence>
<evidence type="ECO:0000313" key="11">
    <source>
        <dbReference type="Proteomes" id="UP001497623"/>
    </source>
</evidence>
<comment type="cofactor">
    <cofactor evidence="1 7">
        <name>heme</name>
        <dbReference type="ChEBI" id="CHEBI:30413"/>
    </cofactor>
</comment>
<proteinExistence type="inferred from homology"/>